<dbReference type="OrthoDB" id="5970at2759"/>
<dbReference type="InterPro" id="IPR000504">
    <property type="entry name" value="RRM_dom"/>
</dbReference>
<sequence length="62" mass="7347">YAFVEFEDDRDAREAFHEMSDIRFENHRLDVQYAKNAPSASWRYERGGGRGRSRSPRRGRSP</sequence>
<gene>
    <name evidence="4" type="ORF">BGZ65_000671</name>
</gene>
<feature type="non-terminal residue" evidence="4">
    <location>
        <position position="62"/>
    </location>
</feature>
<organism evidence="4 5">
    <name type="scientific">Modicella reniformis</name>
    <dbReference type="NCBI Taxonomy" id="1440133"/>
    <lineage>
        <taxon>Eukaryota</taxon>
        <taxon>Fungi</taxon>
        <taxon>Fungi incertae sedis</taxon>
        <taxon>Mucoromycota</taxon>
        <taxon>Mortierellomycotina</taxon>
        <taxon>Mortierellomycetes</taxon>
        <taxon>Mortierellales</taxon>
        <taxon>Mortierellaceae</taxon>
        <taxon>Modicella</taxon>
    </lineage>
</organism>
<comment type="caution">
    <text evidence="4">The sequence shown here is derived from an EMBL/GenBank/DDBJ whole genome shotgun (WGS) entry which is preliminary data.</text>
</comment>
<dbReference type="EMBL" id="JAAAHW010005897">
    <property type="protein sequence ID" value="KAF9965709.1"/>
    <property type="molecule type" value="Genomic_DNA"/>
</dbReference>
<evidence type="ECO:0000259" key="3">
    <source>
        <dbReference type="PROSITE" id="PS50102"/>
    </source>
</evidence>
<proteinExistence type="predicted"/>
<dbReference type="PROSITE" id="PS50102">
    <property type="entry name" value="RRM"/>
    <property type="match status" value="1"/>
</dbReference>
<dbReference type="GO" id="GO:0003723">
    <property type="term" value="F:RNA binding"/>
    <property type="evidence" value="ECO:0007669"/>
    <property type="project" value="UniProtKB-UniRule"/>
</dbReference>
<evidence type="ECO:0000256" key="1">
    <source>
        <dbReference type="PROSITE-ProRule" id="PRU00176"/>
    </source>
</evidence>
<feature type="domain" description="RRM" evidence="3">
    <location>
        <begin position="1"/>
        <end position="36"/>
    </location>
</feature>
<reference evidence="4" key="1">
    <citation type="journal article" date="2020" name="Fungal Divers.">
        <title>Resolving the Mortierellaceae phylogeny through synthesis of multi-gene phylogenetics and phylogenomics.</title>
        <authorList>
            <person name="Vandepol N."/>
            <person name="Liber J."/>
            <person name="Desiro A."/>
            <person name="Na H."/>
            <person name="Kennedy M."/>
            <person name="Barry K."/>
            <person name="Grigoriev I.V."/>
            <person name="Miller A.N."/>
            <person name="O'Donnell K."/>
            <person name="Stajich J.E."/>
            <person name="Bonito G."/>
        </authorList>
    </citation>
    <scope>NUCLEOTIDE SEQUENCE</scope>
    <source>
        <strain evidence="4">MES-2147</strain>
    </source>
</reference>
<feature type="region of interest" description="Disordered" evidence="2">
    <location>
        <begin position="40"/>
        <end position="62"/>
    </location>
</feature>
<dbReference type="Gene3D" id="3.30.70.330">
    <property type="match status" value="1"/>
</dbReference>
<dbReference type="InterPro" id="IPR012677">
    <property type="entry name" value="Nucleotide-bd_a/b_plait_sf"/>
</dbReference>
<evidence type="ECO:0000313" key="5">
    <source>
        <dbReference type="Proteomes" id="UP000749646"/>
    </source>
</evidence>
<dbReference type="Proteomes" id="UP000749646">
    <property type="component" value="Unassembled WGS sequence"/>
</dbReference>
<evidence type="ECO:0000256" key="2">
    <source>
        <dbReference type="SAM" id="MobiDB-lite"/>
    </source>
</evidence>
<keyword evidence="5" id="KW-1185">Reference proteome</keyword>
<dbReference type="AlphaFoldDB" id="A0A9P6M454"/>
<feature type="compositionally biased region" description="Basic residues" evidence="2">
    <location>
        <begin position="49"/>
        <end position="62"/>
    </location>
</feature>
<protein>
    <recommendedName>
        <fullName evidence="3">RRM domain-containing protein</fullName>
    </recommendedName>
</protein>
<name>A0A9P6M454_9FUNG</name>
<dbReference type="Pfam" id="PF00076">
    <property type="entry name" value="RRM_1"/>
    <property type="match status" value="1"/>
</dbReference>
<dbReference type="InterPro" id="IPR035979">
    <property type="entry name" value="RBD_domain_sf"/>
</dbReference>
<evidence type="ECO:0000313" key="4">
    <source>
        <dbReference type="EMBL" id="KAF9965709.1"/>
    </source>
</evidence>
<dbReference type="SUPFAM" id="SSF54928">
    <property type="entry name" value="RNA-binding domain, RBD"/>
    <property type="match status" value="1"/>
</dbReference>
<keyword evidence="1" id="KW-0694">RNA-binding</keyword>
<accession>A0A9P6M454</accession>
<feature type="non-terminal residue" evidence="4">
    <location>
        <position position="1"/>
    </location>
</feature>